<dbReference type="Proteomes" id="UP000600365">
    <property type="component" value="Unassembled WGS sequence"/>
</dbReference>
<evidence type="ECO:0000256" key="2">
    <source>
        <dbReference type="SAM" id="MobiDB-lite"/>
    </source>
</evidence>
<feature type="domain" description="Putative T7SS secretion signal" evidence="6">
    <location>
        <begin position="21"/>
        <end position="220"/>
    </location>
</feature>
<feature type="domain" description="DUF6531" evidence="5">
    <location>
        <begin position="372"/>
        <end position="443"/>
    </location>
</feature>
<dbReference type="Pfam" id="PF25023">
    <property type="entry name" value="TEN_YD-shell"/>
    <property type="match status" value="2"/>
</dbReference>
<dbReference type="InterPro" id="IPR022385">
    <property type="entry name" value="Rhs_assc_core"/>
</dbReference>
<dbReference type="EMBL" id="BMMM01000016">
    <property type="protein sequence ID" value="GGN83691.1"/>
    <property type="molecule type" value="Genomic_DNA"/>
</dbReference>
<feature type="domain" description="Teneurin-like YD-shell" evidence="7">
    <location>
        <begin position="1055"/>
        <end position="1372"/>
    </location>
</feature>
<dbReference type="InterPro" id="IPR045351">
    <property type="entry name" value="DUF6531"/>
</dbReference>
<keyword evidence="1" id="KW-0677">Repeat</keyword>
<evidence type="ECO:0000256" key="3">
    <source>
        <dbReference type="SAM" id="Phobius"/>
    </source>
</evidence>
<evidence type="ECO:0000259" key="7">
    <source>
        <dbReference type="Pfam" id="PF25023"/>
    </source>
</evidence>
<evidence type="ECO:0008006" key="10">
    <source>
        <dbReference type="Google" id="ProtNLM"/>
    </source>
</evidence>
<evidence type="ECO:0000313" key="9">
    <source>
        <dbReference type="Proteomes" id="UP000600365"/>
    </source>
</evidence>
<dbReference type="InterPro" id="IPR056823">
    <property type="entry name" value="TEN-like_YD-shell"/>
</dbReference>
<dbReference type="Pfam" id="PF13930">
    <property type="entry name" value="Endonuclea_NS_2"/>
    <property type="match status" value="1"/>
</dbReference>
<dbReference type="InterPro" id="IPR029013">
    <property type="entry name" value="HP0062-like_sf"/>
</dbReference>
<proteinExistence type="predicted"/>
<keyword evidence="3" id="KW-0812">Transmembrane</keyword>
<dbReference type="Gene3D" id="1.10.287.1060">
    <property type="entry name" value="ESAT-6-like"/>
    <property type="match status" value="1"/>
</dbReference>
<keyword evidence="9" id="KW-1185">Reference proteome</keyword>
<dbReference type="PANTHER" id="PTHR32305:SF15">
    <property type="entry name" value="PROTEIN RHSA-RELATED"/>
    <property type="match status" value="1"/>
</dbReference>
<dbReference type="NCBIfam" id="TIGR03696">
    <property type="entry name" value="Rhs_assc_core"/>
    <property type="match status" value="1"/>
</dbReference>
<dbReference type="InterPro" id="IPR006530">
    <property type="entry name" value="YD"/>
</dbReference>
<dbReference type="InterPro" id="IPR031325">
    <property type="entry name" value="RHS_repeat"/>
</dbReference>
<dbReference type="Pfam" id="PF20148">
    <property type="entry name" value="DUF6531"/>
    <property type="match status" value="1"/>
</dbReference>
<evidence type="ECO:0000259" key="5">
    <source>
        <dbReference type="Pfam" id="PF20148"/>
    </source>
</evidence>
<feature type="compositionally biased region" description="Basic and acidic residues" evidence="2">
    <location>
        <begin position="192"/>
        <end position="214"/>
    </location>
</feature>
<feature type="compositionally biased region" description="Basic and acidic residues" evidence="2">
    <location>
        <begin position="7"/>
        <end position="22"/>
    </location>
</feature>
<accession>A0A918D932</accession>
<comment type="caution">
    <text evidence="8">The sequence shown here is derived from an EMBL/GenBank/DDBJ whole genome shotgun (WGS) entry which is preliminary data.</text>
</comment>
<evidence type="ECO:0000259" key="6">
    <source>
        <dbReference type="Pfam" id="PF21725"/>
    </source>
</evidence>
<dbReference type="InterPro" id="IPR044927">
    <property type="entry name" value="Endonuclea_NS_2"/>
</dbReference>
<feature type="domain" description="Type VII secretion system protein EssD-like" evidence="4">
    <location>
        <begin position="1442"/>
        <end position="1525"/>
    </location>
</feature>
<sequence>MAGNRPTDWHVLDLDKDPTPGDPDRVRHLAKNLHDFADDVSDALRLIKGMADDDAVLQWAGKSAKAFQDEFSGVPKQLKKLKKSYEMAGDALAAYWPKLERAQALADKALAKGREAQSDLSSAKSRLSSADSWVTKASKEADKYKDDPTGSKDKEKPDEAKVRAATRDAQHAKSAQTSAQSDVTSANSALDAAKKMAEDARKMREEAAKTAKDKIDEASDAGIHNRKWWEEVGDWFSDNWDTIVAVCKVVVAVVGIIAMIIGGPILGAIVLVAALVVLADTLNKYAKGQASLWDVAFAALDCIPGMKGITTLGGLAKGLKGGMAALKGLKGGLKGLGLAARGLGRSARGAIADGAKGAYNRLKSVVRSKGSDPVDMATGAMFLPQTDVELPGSLPLAFTRRVASDYRTGWWFGPTWASTIDQRLEVDADGIVFVTEDGLLLAYPHPTSPETPVLPEAGPRWPLTRLDNGGYRIDDPLLGHGRHFSLPADGIALLTRIVDRNSNTITFDYDAHGTPVAIRHSGGYHLKLAVDEGRVTALALAGATEDGSDVTIKRYGYTDGNLTETINSSGLPLKFTYDDRLRITSWTDTNHSRYAYTYDDHDRCVAEGGEAGHITITLDYDGTDPAWPDCRITTLTAAEGAVTRFVVNDNSQVIAEIDPLGGIRRTVYDAHHHVVARINELGHTTRLVLDENGRPTEVVRPDGASTYFAYDHLGNPTVIGRPDGARWRREYDERGNCTSMIDPSGAITRFAYDTTGHVTAVTDVLGNSRAVRCNPAGLPVATTDPHGATVTWARDAFGRIVSYTDPLGHTTRLAWTVEGHLAHRVTSDSAVETWAYDGEGNCTSHTTPVGAVTRFEYTHFDLPSARIGPDGVRYEFTHDQSLRLTEVTNPQGLTWSYEHDAAGRLIAECDFDDRVLNYAYDEAGRLTSRTDALGHTIQYAYDVVGNLVRKASGDHVTEFAYDLTRALVKATGPDASLTLLHDLNGLVARETINGRHMVYERDQLGRLARRTTPSGASSTWTHDALGNRTQLDASGRTIHFDHDWSGLETRRSIGSNVTLTHAYDGLGRLTAQSLSGADGSSVLNRAYMYGEDGNLVRTDDQLSGSRRFDLDFASRVTAVHAHNWTERYAYDEAGNLTDAAWPTKHPGEESIGRRAYTGTRISRAGTTRYEYDALGRMVLRQKKRLSRKPDTWRYTWDSENRLISVTTPDETLWRYRYDPLGRRIAKQRIAVDGRTVVEHIDFAWDGVTLCEQTTRTQSLSHMVTLTWDHDGLHPIAQTERITAAEAPQQEIDSRFFSIVTDLVGTPTELVDEDGGVAWHTRATLWGTTTWNADAAAYTPLRFPGQYYDPESGLHYNYFRYYDPETARYLTPDPLGLAPAPNPATYVHNPHTGVDPLGLSPYYSDIAPNGQRGPAYAEVTPQTLDDAANGLIGSPPGRGARYAPPGFQGGPAGHSRGHLIGQQFGGDGRDMRNIVTQGTTQNNGPISDAEDLIAAHVRSTGNTVTMSVTPEYAHGGNVPSHVLIEAVDDFGWSFSRRLPNM</sequence>
<dbReference type="RefSeq" id="WP_189190340.1">
    <property type="nucleotide sequence ID" value="NZ_BMMM01000016.1"/>
</dbReference>
<dbReference type="InterPro" id="IPR044929">
    <property type="entry name" value="DNA/RNA_non-sp_Endonuclease_sf"/>
</dbReference>
<dbReference type="InterPro" id="IPR050708">
    <property type="entry name" value="T6SS_VgrG/RHS"/>
</dbReference>
<dbReference type="Pfam" id="PF21725">
    <property type="entry name" value="T7SS_signal"/>
    <property type="match status" value="1"/>
</dbReference>
<feature type="compositionally biased region" description="Basic and acidic residues" evidence="2">
    <location>
        <begin position="137"/>
        <end position="171"/>
    </location>
</feature>
<reference evidence="8 9" key="1">
    <citation type="journal article" date="2014" name="Int. J. Syst. Evol. Microbiol.">
        <title>Complete genome sequence of Corynebacterium casei LMG S-19264T (=DSM 44701T), isolated from a smear-ripened cheese.</title>
        <authorList>
            <consortium name="US DOE Joint Genome Institute (JGI-PGF)"/>
            <person name="Walter F."/>
            <person name="Albersmeier A."/>
            <person name="Kalinowski J."/>
            <person name="Ruckert C."/>
        </authorList>
    </citation>
    <scope>NUCLEOTIDE SEQUENCE [LARGE SCALE GENOMIC DNA]</scope>
    <source>
        <strain evidence="8 9">CGMCC 4.7111</strain>
    </source>
</reference>
<gene>
    <name evidence="8" type="ORF">GCM10011579_072740</name>
</gene>
<feature type="domain" description="Teneurin-like YD-shell" evidence="7">
    <location>
        <begin position="826"/>
        <end position="968"/>
    </location>
</feature>
<dbReference type="Gene3D" id="2.180.10.10">
    <property type="entry name" value="RHS repeat-associated core"/>
    <property type="match status" value="3"/>
</dbReference>
<evidence type="ECO:0000259" key="4">
    <source>
        <dbReference type="Pfam" id="PF13930"/>
    </source>
</evidence>
<feature type="transmembrane region" description="Helical" evidence="3">
    <location>
        <begin position="249"/>
        <end position="279"/>
    </location>
</feature>
<feature type="region of interest" description="Disordered" evidence="2">
    <location>
        <begin position="137"/>
        <end position="214"/>
    </location>
</feature>
<dbReference type="InterPro" id="IPR049082">
    <property type="entry name" value="T7SS_signal"/>
</dbReference>
<dbReference type="Gene3D" id="3.40.570.10">
    <property type="entry name" value="Extracellular Endonuclease, subunit A"/>
    <property type="match status" value="1"/>
</dbReference>
<feature type="region of interest" description="Disordered" evidence="2">
    <location>
        <begin position="1"/>
        <end position="22"/>
    </location>
</feature>
<protein>
    <recommendedName>
        <fullName evidence="10">Type IV secretion protein Rhs</fullName>
    </recommendedName>
</protein>
<organism evidence="8 9">
    <name type="scientific">Streptomyces albiflavescens</name>
    <dbReference type="NCBI Taxonomy" id="1623582"/>
    <lineage>
        <taxon>Bacteria</taxon>
        <taxon>Bacillati</taxon>
        <taxon>Actinomycetota</taxon>
        <taxon>Actinomycetes</taxon>
        <taxon>Kitasatosporales</taxon>
        <taxon>Streptomycetaceae</taxon>
        <taxon>Streptomyces</taxon>
    </lineage>
</organism>
<keyword evidence="3" id="KW-0472">Membrane</keyword>
<evidence type="ECO:0000256" key="1">
    <source>
        <dbReference type="ARBA" id="ARBA00022737"/>
    </source>
</evidence>
<feature type="compositionally biased region" description="Polar residues" evidence="2">
    <location>
        <begin position="173"/>
        <end position="188"/>
    </location>
</feature>
<dbReference type="PANTHER" id="PTHR32305">
    <property type="match status" value="1"/>
</dbReference>
<keyword evidence="3" id="KW-1133">Transmembrane helix</keyword>
<evidence type="ECO:0000313" key="8">
    <source>
        <dbReference type="EMBL" id="GGN83691.1"/>
    </source>
</evidence>
<name>A0A918D932_9ACTN</name>
<dbReference type="NCBIfam" id="TIGR01643">
    <property type="entry name" value="YD_repeat_2x"/>
    <property type="match status" value="9"/>
</dbReference>
<dbReference type="Pfam" id="PF05593">
    <property type="entry name" value="RHS_repeat"/>
    <property type="match status" value="4"/>
</dbReference>
<dbReference type="SUPFAM" id="SSF158414">
    <property type="entry name" value="HP0062-like"/>
    <property type="match status" value="1"/>
</dbReference>